<accession>A0ABX0ZVC4</accession>
<evidence type="ECO:0000256" key="1">
    <source>
        <dbReference type="SAM" id="MobiDB-lite"/>
    </source>
</evidence>
<comment type="caution">
    <text evidence="4">The sequence shown here is derived from an EMBL/GenBank/DDBJ whole genome shotgun (WGS) entry which is preliminary data.</text>
</comment>
<evidence type="ECO:0000313" key="5">
    <source>
        <dbReference type="Proteomes" id="UP000734511"/>
    </source>
</evidence>
<dbReference type="Pfam" id="PF14340">
    <property type="entry name" value="DUF4395"/>
    <property type="match status" value="1"/>
</dbReference>
<feature type="domain" description="DUF4395" evidence="3">
    <location>
        <begin position="20"/>
        <end position="149"/>
    </location>
</feature>
<evidence type="ECO:0000259" key="3">
    <source>
        <dbReference type="Pfam" id="PF14340"/>
    </source>
</evidence>
<feature type="transmembrane region" description="Helical" evidence="2">
    <location>
        <begin position="27"/>
        <end position="47"/>
    </location>
</feature>
<feature type="transmembrane region" description="Helical" evidence="2">
    <location>
        <begin position="119"/>
        <end position="147"/>
    </location>
</feature>
<dbReference type="EMBL" id="JAATEJ010000024">
    <property type="protein sequence ID" value="NJP46732.1"/>
    <property type="molecule type" value="Genomic_DNA"/>
</dbReference>
<feature type="region of interest" description="Disordered" evidence="1">
    <location>
        <begin position="1"/>
        <end position="22"/>
    </location>
</feature>
<dbReference type="RefSeq" id="WP_167985587.1">
    <property type="nucleotide sequence ID" value="NZ_JAATEJ010000024.1"/>
</dbReference>
<dbReference type="Proteomes" id="UP000734511">
    <property type="component" value="Unassembled WGS sequence"/>
</dbReference>
<sequence length="158" mass="16176">MPDPTPDPIPAPAPAAPTRIDPRGPRFGAAVTTVVLLAVLATGSGVLLAAQAAVFAAGAVGGLRFSPYGWVFRHLVRPRLGPPQELEDERPPRFAQAVGLGFAVIGAAGYLSGTGWLGIAASAAALVAAFLNAAFGYCLGCELYLFAVRTARPRAGRP</sequence>
<keyword evidence="2" id="KW-0472">Membrane</keyword>
<evidence type="ECO:0000256" key="2">
    <source>
        <dbReference type="SAM" id="Phobius"/>
    </source>
</evidence>
<proteinExistence type="predicted"/>
<organism evidence="4 5">
    <name type="scientific">Actinacidiphila epipremni</name>
    <dbReference type="NCBI Taxonomy" id="2053013"/>
    <lineage>
        <taxon>Bacteria</taxon>
        <taxon>Bacillati</taxon>
        <taxon>Actinomycetota</taxon>
        <taxon>Actinomycetes</taxon>
        <taxon>Kitasatosporales</taxon>
        <taxon>Streptomycetaceae</taxon>
        <taxon>Actinacidiphila</taxon>
    </lineage>
</organism>
<keyword evidence="2" id="KW-0812">Transmembrane</keyword>
<name>A0ABX0ZVC4_9ACTN</name>
<keyword evidence="2" id="KW-1133">Transmembrane helix</keyword>
<keyword evidence="5" id="KW-1185">Reference proteome</keyword>
<feature type="compositionally biased region" description="Pro residues" evidence="1">
    <location>
        <begin position="1"/>
        <end position="15"/>
    </location>
</feature>
<dbReference type="InterPro" id="IPR025508">
    <property type="entry name" value="DUF4395"/>
</dbReference>
<evidence type="ECO:0000313" key="4">
    <source>
        <dbReference type="EMBL" id="NJP46732.1"/>
    </source>
</evidence>
<gene>
    <name evidence="4" type="ORF">HCN08_25500</name>
</gene>
<reference evidence="4 5" key="1">
    <citation type="submission" date="2020-03" db="EMBL/GenBank/DDBJ databases">
        <title>WGS of actinomycetes isolated from Thailand.</title>
        <authorList>
            <person name="Thawai C."/>
        </authorList>
    </citation>
    <scope>NUCLEOTIDE SEQUENCE [LARGE SCALE GENOMIC DNA]</scope>
    <source>
        <strain evidence="4 5">PRB2-1</strain>
    </source>
</reference>
<protein>
    <submittedName>
        <fullName evidence="4">DUF4395 domain-containing protein</fullName>
    </submittedName>
</protein>
<feature type="transmembrane region" description="Helical" evidence="2">
    <location>
        <begin position="94"/>
        <end position="113"/>
    </location>
</feature>